<reference evidence="2 3" key="1">
    <citation type="submission" date="2018-01" db="EMBL/GenBank/DDBJ databases">
        <title>Harnessing the power of phylogenomics to disentangle the directionality and signatures of interkingdom host jumping in the parasitic fungal genus Tolypocladium.</title>
        <authorList>
            <person name="Quandt C.A."/>
            <person name="Patterson W."/>
            <person name="Spatafora J.W."/>
        </authorList>
    </citation>
    <scope>NUCLEOTIDE SEQUENCE [LARGE SCALE GENOMIC DNA]</scope>
    <source>
        <strain evidence="2 3">NRBC 100945</strain>
    </source>
</reference>
<name>A0A2S4L2F4_9HYPO</name>
<feature type="region of interest" description="Disordered" evidence="1">
    <location>
        <begin position="133"/>
        <end position="174"/>
    </location>
</feature>
<gene>
    <name evidence="2" type="ORF">TPAR_03189</name>
</gene>
<accession>A0A2S4L2F4</accession>
<organism evidence="2 3">
    <name type="scientific">Tolypocladium paradoxum</name>
    <dbReference type="NCBI Taxonomy" id="94208"/>
    <lineage>
        <taxon>Eukaryota</taxon>
        <taxon>Fungi</taxon>
        <taxon>Dikarya</taxon>
        <taxon>Ascomycota</taxon>
        <taxon>Pezizomycotina</taxon>
        <taxon>Sordariomycetes</taxon>
        <taxon>Hypocreomycetidae</taxon>
        <taxon>Hypocreales</taxon>
        <taxon>Ophiocordycipitaceae</taxon>
        <taxon>Tolypocladium</taxon>
    </lineage>
</organism>
<evidence type="ECO:0000313" key="3">
    <source>
        <dbReference type="Proteomes" id="UP000237481"/>
    </source>
</evidence>
<evidence type="ECO:0000256" key="1">
    <source>
        <dbReference type="SAM" id="MobiDB-lite"/>
    </source>
</evidence>
<evidence type="ECO:0000313" key="2">
    <source>
        <dbReference type="EMBL" id="POR36623.1"/>
    </source>
</evidence>
<sequence length="174" mass="19364">MADASSPAIASNVSVRCVIRCRVRAYYVDPDETLKDSWDRVQPVIDKVGKHAGLASGKLLGIYQCVKVLWIGAEYQASPSHSLPSLIGFRFGSKRIKPIAVHHPMIHRELEHFDKHPRVRSIHCHYKFTGKRRQRTAVEDKVPQLPRIEDNSLPPAPPTPDASSAVPLASDSES</sequence>
<comment type="caution">
    <text evidence="2">The sequence shown here is derived from an EMBL/GenBank/DDBJ whole genome shotgun (WGS) entry which is preliminary data.</text>
</comment>
<feature type="compositionally biased region" description="Basic and acidic residues" evidence="1">
    <location>
        <begin position="136"/>
        <end position="150"/>
    </location>
</feature>
<keyword evidence="3" id="KW-1185">Reference proteome</keyword>
<proteinExistence type="predicted"/>
<dbReference type="AlphaFoldDB" id="A0A2S4L2F4"/>
<protein>
    <submittedName>
        <fullName evidence="2">Uncharacterized protein</fullName>
    </submittedName>
</protein>
<dbReference type="Proteomes" id="UP000237481">
    <property type="component" value="Unassembled WGS sequence"/>
</dbReference>
<dbReference type="EMBL" id="PKSG01000312">
    <property type="protein sequence ID" value="POR36623.1"/>
    <property type="molecule type" value="Genomic_DNA"/>
</dbReference>